<dbReference type="Gene3D" id="3.40.50.1010">
    <property type="entry name" value="5'-nuclease"/>
    <property type="match status" value="1"/>
</dbReference>
<evidence type="ECO:0000256" key="4">
    <source>
        <dbReference type="ARBA" id="ARBA00022801"/>
    </source>
</evidence>
<keyword evidence="9" id="KW-1185">Reference proteome</keyword>
<keyword evidence="4 6" id="KW-0378">Hydrolase</keyword>
<keyword evidence="6" id="KW-0800">Toxin</keyword>
<evidence type="ECO:0000256" key="5">
    <source>
        <dbReference type="ARBA" id="ARBA00022842"/>
    </source>
</evidence>
<dbReference type="InterPro" id="IPR029060">
    <property type="entry name" value="PIN-like_dom_sf"/>
</dbReference>
<evidence type="ECO:0000313" key="8">
    <source>
        <dbReference type="EMBL" id="MDI3389941.1"/>
    </source>
</evidence>
<evidence type="ECO:0000256" key="3">
    <source>
        <dbReference type="ARBA" id="ARBA00022723"/>
    </source>
</evidence>
<evidence type="ECO:0000256" key="6">
    <source>
        <dbReference type="HAMAP-Rule" id="MF_00265"/>
    </source>
</evidence>
<feature type="binding site" evidence="6">
    <location>
        <position position="5"/>
    </location>
    <ligand>
        <name>Mg(2+)</name>
        <dbReference type="ChEBI" id="CHEBI:18420"/>
    </ligand>
</feature>
<evidence type="ECO:0000313" key="9">
    <source>
        <dbReference type="Proteomes" id="UP001224661"/>
    </source>
</evidence>
<keyword evidence="5 6" id="KW-0460">Magnesium</keyword>
<comment type="cofactor">
    <cofactor evidence="6">
        <name>Mg(2+)</name>
        <dbReference type="ChEBI" id="CHEBI:18420"/>
    </cofactor>
</comment>
<dbReference type="RefSeq" id="WP_282516415.1">
    <property type="nucleotide sequence ID" value="NZ_JASCIR010000035.1"/>
</dbReference>
<proteinExistence type="inferred from homology"/>
<comment type="similarity">
    <text evidence="6">Belongs to the PINc/VapC protein family.</text>
</comment>
<dbReference type="Pfam" id="PF01850">
    <property type="entry name" value="PIN"/>
    <property type="match status" value="1"/>
</dbReference>
<protein>
    <recommendedName>
        <fullName evidence="6">Ribonuclease VapC</fullName>
        <shortName evidence="6">RNase VapC</shortName>
        <ecNumber evidence="6">3.1.-.-</ecNumber>
    </recommendedName>
    <alternativeName>
        <fullName evidence="6">Toxin VapC</fullName>
    </alternativeName>
</protein>
<keyword evidence="3 6" id="KW-0479">Metal-binding</keyword>
<dbReference type="SUPFAM" id="SSF88723">
    <property type="entry name" value="PIN domain-like"/>
    <property type="match status" value="1"/>
</dbReference>
<dbReference type="InterPro" id="IPR006226">
    <property type="entry name" value="Mtu_PIN"/>
</dbReference>
<dbReference type="InterPro" id="IPR002716">
    <property type="entry name" value="PIN_dom"/>
</dbReference>
<accession>A0ABT6RZR9</accession>
<dbReference type="InterPro" id="IPR022907">
    <property type="entry name" value="VapC_family"/>
</dbReference>
<name>A0ABT6RZR9_9ACTN</name>
<dbReference type="Proteomes" id="UP001224661">
    <property type="component" value="Unassembled WGS sequence"/>
</dbReference>
<comment type="caution">
    <text evidence="8">The sequence shown here is derived from an EMBL/GenBank/DDBJ whole genome shotgun (WGS) entry which is preliminary data.</text>
</comment>
<dbReference type="CDD" id="cd18678">
    <property type="entry name" value="PIN_MtVapC25_VapC33-like"/>
    <property type="match status" value="1"/>
</dbReference>
<keyword evidence="2 6" id="KW-0540">Nuclease</keyword>
<reference evidence="8 9" key="1">
    <citation type="submission" date="2023-05" db="EMBL/GenBank/DDBJ databases">
        <title>Draft genome sequence of Streptomyces sp. B-S-A8 isolated from a cave soil in Thailand.</title>
        <authorList>
            <person name="Chamroensaksri N."/>
            <person name="Muangham S."/>
        </authorList>
    </citation>
    <scope>NUCLEOTIDE SEQUENCE [LARGE SCALE GENOMIC DNA]</scope>
    <source>
        <strain evidence="8 9">B-S-A8</strain>
    </source>
</reference>
<dbReference type="NCBIfam" id="TIGR00028">
    <property type="entry name" value="Mtu_PIN_fam"/>
    <property type="match status" value="1"/>
</dbReference>
<dbReference type="HAMAP" id="MF_00265">
    <property type="entry name" value="VapC_Nob1"/>
    <property type="match status" value="1"/>
</dbReference>
<feature type="binding site" evidence="6">
    <location>
        <position position="108"/>
    </location>
    <ligand>
        <name>Mg(2+)</name>
        <dbReference type="ChEBI" id="CHEBI:18420"/>
    </ligand>
</feature>
<gene>
    <name evidence="6" type="primary">vapC</name>
    <name evidence="8" type="ORF">QIS99_27665</name>
</gene>
<evidence type="ECO:0000259" key="7">
    <source>
        <dbReference type="Pfam" id="PF01850"/>
    </source>
</evidence>
<feature type="domain" description="PIN" evidence="7">
    <location>
        <begin position="2"/>
        <end position="133"/>
    </location>
</feature>
<sequence>MIFCDANVLVHAFRKDAEEHDAYNRWLTERLNGEEPVAISSVVASGFVRIVTHPRIFPDPAPVAAALEFVEALRQAPAAVPLREGERHWEIFGRLCRKVSARGNLVPDAHLAALAIESGATLYSADRGFARFPGLRWQHPMDEA</sequence>
<organism evidence="8 9">
    <name type="scientific">Streptomyces solicavernae</name>
    <dbReference type="NCBI Taxonomy" id="3043614"/>
    <lineage>
        <taxon>Bacteria</taxon>
        <taxon>Bacillati</taxon>
        <taxon>Actinomycetota</taxon>
        <taxon>Actinomycetes</taxon>
        <taxon>Kitasatosporales</taxon>
        <taxon>Streptomycetaceae</taxon>
        <taxon>Streptomyces</taxon>
    </lineage>
</organism>
<dbReference type="EC" id="3.1.-.-" evidence="6"/>
<evidence type="ECO:0000256" key="2">
    <source>
        <dbReference type="ARBA" id="ARBA00022722"/>
    </source>
</evidence>
<dbReference type="EMBL" id="JASCIR010000035">
    <property type="protein sequence ID" value="MDI3389941.1"/>
    <property type="molecule type" value="Genomic_DNA"/>
</dbReference>
<evidence type="ECO:0000256" key="1">
    <source>
        <dbReference type="ARBA" id="ARBA00022649"/>
    </source>
</evidence>
<keyword evidence="1 6" id="KW-1277">Toxin-antitoxin system</keyword>
<comment type="function">
    <text evidence="6">Toxic component of a toxin-antitoxin (TA) system. An RNase.</text>
</comment>